<dbReference type="OrthoDB" id="9809846at2"/>
<keyword evidence="8" id="KW-1185">Reference proteome</keyword>
<dbReference type="NCBIfam" id="NF004906">
    <property type="entry name" value="PRK06265.2-1"/>
    <property type="match status" value="1"/>
</dbReference>
<evidence type="ECO:0000313" key="7">
    <source>
        <dbReference type="EMBL" id="RQH49101.1"/>
    </source>
</evidence>
<name>A0A3N6PHB9_9CYAN</name>
<proteinExistence type="predicted"/>
<dbReference type="PANTHER" id="PTHR34229">
    <property type="entry name" value="METAL TRANSPORT PROTEIN HI_1621-RELATED"/>
    <property type="match status" value="1"/>
</dbReference>
<evidence type="ECO:0000256" key="4">
    <source>
        <dbReference type="ARBA" id="ARBA00022692"/>
    </source>
</evidence>
<dbReference type="InterPro" id="IPR002751">
    <property type="entry name" value="CbiM/NikMN"/>
</dbReference>
<keyword evidence="4" id="KW-0812">Transmembrane</keyword>
<keyword evidence="2" id="KW-0813">Transport</keyword>
<protein>
    <submittedName>
        <fullName evidence="7">Cobalt transporter CbiM</fullName>
    </submittedName>
</protein>
<comment type="caution">
    <text evidence="7">The sequence shown here is derived from an EMBL/GenBank/DDBJ whole genome shotgun (WGS) entry which is preliminary data.</text>
</comment>
<evidence type="ECO:0000256" key="5">
    <source>
        <dbReference type="ARBA" id="ARBA00022989"/>
    </source>
</evidence>
<keyword evidence="5" id="KW-1133">Transmembrane helix</keyword>
<evidence type="ECO:0000313" key="8">
    <source>
        <dbReference type="Proteomes" id="UP000269154"/>
    </source>
</evidence>
<dbReference type="GO" id="GO:0005886">
    <property type="term" value="C:plasma membrane"/>
    <property type="evidence" value="ECO:0007669"/>
    <property type="project" value="UniProtKB-SubCell"/>
</dbReference>
<evidence type="ECO:0000256" key="2">
    <source>
        <dbReference type="ARBA" id="ARBA00022448"/>
    </source>
</evidence>
<evidence type="ECO:0000256" key="6">
    <source>
        <dbReference type="ARBA" id="ARBA00023136"/>
    </source>
</evidence>
<comment type="subcellular location">
    <subcellularLocation>
        <location evidence="1">Cell membrane</location>
        <topology evidence="1">Multi-pass membrane protein</topology>
    </subcellularLocation>
</comment>
<dbReference type="GO" id="GO:0000041">
    <property type="term" value="P:transition metal ion transport"/>
    <property type="evidence" value="ECO:0007669"/>
    <property type="project" value="InterPro"/>
</dbReference>
<keyword evidence="3" id="KW-1003">Cell membrane</keyword>
<dbReference type="PANTHER" id="PTHR34229:SF1">
    <property type="entry name" value="METAL TRANSPORT PROTEIN HI_1621-RELATED"/>
    <property type="match status" value="1"/>
</dbReference>
<dbReference type="Gene3D" id="1.10.1760.20">
    <property type="match status" value="1"/>
</dbReference>
<dbReference type="AlphaFoldDB" id="A0A3N6PHB9"/>
<dbReference type="Proteomes" id="UP000269154">
    <property type="component" value="Unassembled WGS sequence"/>
</dbReference>
<gene>
    <name evidence="7" type="primary">cbiM</name>
    <name evidence="7" type="ORF">D5R40_07345</name>
</gene>
<dbReference type="EMBL" id="RCBY01000027">
    <property type="protein sequence ID" value="RQH49101.1"/>
    <property type="molecule type" value="Genomic_DNA"/>
</dbReference>
<keyword evidence="6" id="KW-0472">Membrane</keyword>
<evidence type="ECO:0000256" key="3">
    <source>
        <dbReference type="ARBA" id="ARBA00022475"/>
    </source>
</evidence>
<organism evidence="7 8">
    <name type="scientific">Okeania hirsuta</name>
    <dbReference type="NCBI Taxonomy" id="1458930"/>
    <lineage>
        <taxon>Bacteria</taxon>
        <taxon>Bacillati</taxon>
        <taxon>Cyanobacteriota</taxon>
        <taxon>Cyanophyceae</taxon>
        <taxon>Oscillatoriophycideae</taxon>
        <taxon>Oscillatoriales</taxon>
        <taxon>Microcoleaceae</taxon>
        <taxon>Okeania</taxon>
    </lineage>
</organism>
<accession>A0A3N6PHB9</accession>
<reference evidence="7 8" key="1">
    <citation type="journal article" date="2018" name="ACS Chem. Biol.">
        <title>Ketoreductase domain dysfunction expands chemodiversity: malyngamide biosynthesis in the cyanobacterium Okeania hirsuta.</title>
        <authorList>
            <person name="Moss N.A."/>
            <person name="Leao T."/>
            <person name="Rankin M."/>
            <person name="McCullough T.M."/>
            <person name="Qu P."/>
            <person name="Korobeynikov A."/>
            <person name="Smith J.L."/>
            <person name="Gerwick L."/>
            <person name="Gerwick W.H."/>
        </authorList>
    </citation>
    <scope>NUCLEOTIDE SEQUENCE [LARGE SCALE GENOMIC DNA]</scope>
    <source>
        <strain evidence="7 8">PAB10Feb10-1</strain>
    </source>
</reference>
<evidence type="ECO:0000256" key="1">
    <source>
        <dbReference type="ARBA" id="ARBA00004651"/>
    </source>
</evidence>
<sequence>MHISEGILPAQLCISGYGITSLITWYSLRQINRLPNPQASIPKASLLTAAFFVASSIHIPIPPASVHLVLNGLLGTVLGYYAFPAILVGLFFQAIMFGHGGLTTLGINALIMGIPALLAYQIFQLRHILGNGIKENLSMSIFGFIAGASAIGVSSLIFFTIIITNIPSGFDTVLEQRVIYGLMISHIPLMGIEGILTAMIISFLRRVMPELLPS</sequence>
<dbReference type="RefSeq" id="WP_124144538.1">
    <property type="nucleotide sequence ID" value="NZ_CAWOKI010000025.1"/>
</dbReference>
<dbReference type="Pfam" id="PF01891">
    <property type="entry name" value="CbiM"/>
    <property type="match status" value="1"/>
</dbReference>